<sequence length="111" mass="12092">MTDELWSVVAPLLPSFSSRPQGGGTAPIEARTVFTAVVYVLTSDCAWRQLPPAFSISQATAHRHFHSWTKAGLWSRLRRSARAGGDRCEPAWVLEIVTAALARSGTADRKA</sequence>
<protein>
    <submittedName>
        <fullName evidence="2">Transposase</fullName>
    </submittedName>
</protein>
<comment type="caution">
    <text evidence="2">The sequence shown here is derived from an EMBL/GenBank/DDBJ whole genome shotgun (WGS) entry which is preliminary data.</text>
</comment>
<evidence type="ECO:0000313" key="3">
    <source>
        <dbReference type="Proteomes" id="UP000558997"/>
    </source>
</evidence>
<proteinExistence type="predicted"/>
<dbReference type="Pfam" id="PF13340">
    <property type="entry name" value="DUF4096"/>
    <property type="match status" value="1"/>
</dbReference>
<feature type="domain" description="Insertion element IS402-like" evidence="1">
    <location>
        <begin position="1"/>
        <end position="77"/>
    </location>
</feature>
<dbReference type="AlphaFoldDB" id="A0A841DPS6"/>
<dbReference type="InterPro" id="IPR025161">
    <property type="entry name" value="IS402-like_dom"/>
</dbReference>
<dbReference type="RefSeq" id="WP_184831419.1">
    <property type="nucleotide sequence ID" value="NZ_BAAAVN010000014.1"/>
</dbReference>
<accession>A0A841DPS6</accession>
<dbReference type="InterPro" id="IPR052909">
    <property type="entry name" value="Transposase_6_like"/>
</dbReference>
<reference evidence="2 3" key="1">
    <citation type="submission" date="2020-08" db="EMBL/GenBank/DDBJ databases">
        <title>Sequencing the genomes of 1000 actinobacteria strains.</title>
        <authorList>
            <person name="Klenk H.-P."/>
        </authorList>
    </citation>
    <scope>NUCLEOTIDE SEQUENCE [LARGE SCALE GENOMIC DNA]</scope>
    <source>
        <strain evidence="2 3">DSM 17294</strain>
    </source>
</reference>
<dbReference type="PANTHER" id="PTHR46637:SF1">
    <property type="entry name" value="BLL5188 PROTEIN"/>
    <property type="match status" value="1"/>
</dbReference>
<dbReference type="EMBL" id="JACHNF010000001">
    <property type="protein sequence ID" value="MBB5977448.1"/>
    <property type="molecule type" value="Genomic_DNA"/>
</dbReference>
<name>A0A841DPS6_9ACTN</name>
<gene>
    <name evidence="2" type="ORF">HDA44_000789</name>
</gene>
<keyword evidence="3" id="KW-1185">Reference proteome</keyword>
<dbReference type="Proteomes" id="UP000558997">
    <property type="component" value="Unassembled WGS sequence"/>
</dbReference>
<dbReference type="PANTHER" id="PTHR46637">
    <property type="entry name" value="TIS1421-TRANSPOSASE PROTEIN A"/>
    <property type="match status" value="1"/>
</dbReference>
<evidence type="ECO:0000259" key="1">
    <source>
        <dbReference type="Pfam" id="PF13340"/>
    </source>
</evidence>
<organism evidence="2 3">
    <name type="scientific">Kribbella solani</name>
    <dbReference type="NCBI Taxonomy" id="236067"/>
    <lineage>
        <taxon>Bacteria</taxon>
        <taxon>Bacillati</taxon>
        <taxon>Actinomycetota</taxon>
        <taxon>Actinomycetes</taxon>
        <taxon>Propionibacteriales</taxon>
        <taxon>Kribbellaceae</taxon>
        <taxon>Kribbella</taxon>
    </lineage>
</organism>
<evidence type="ECO:0000313" key="2">
    <source>
        <dbReference type="EMBL" id="MBB5977448.1"/>
    </source>
</evidence>